<dbReference type="PANTHER" id="PTHR21738:SF0">
    <property type="entry name" value="RIBOSOMAL RNA PROCESSING PROTEIN 36 HOMOLOG"/>
    <property type="match status" value="1"/>
</dbReference>
<organism evidence="11 12">
    <name type="scientific">Lipomyces starkeyi NRRL Y-11557</name>
    <dbReference type="NCBI Taxonomy" id="675824"/>
    <lineage>
        <taxon>Eukaryota</taxon>
        <taxon>Fungi</taxon>
        <taxon>Dikarya</taxon>
        <taxon>Ascomycota</taxon>
        <taxon>Saccharomycotina</taxon>
        <taxon>Lipomycetes</taxon>
        <taxon>Lipomycetales</taxon>
        <taxon>Lipomycetaceae</taxon>
        <taxon>Lipomyces</taxon>
    </lineage>
</organism>
<evidence type="ECO:0000256" key="9">
    <source>
        <dbReference type="RuleBase" id="RU368027"/>
    </source>
</evidence>
<feature type="compositionally biased region" description="Basic and acidic residues" evidence="10">
    <location>
        <begin position="203"/>
        <end position="216"/>
    </location>
</feature>
<dbReference type="GO" id="GO:0030686">
    <property type="term" value="C:90S preribosome"/>
    <property type="evidence" value="ECO:0007669"/>
    <property type="project" value="TreeGrafter"/>
</dbReference>
<feature type="region of interest" description="Disordered" evidence="10">
    <location>
        <begin position="1"/>
        <end position="53"/>
    </location>
</feature>
<comment type="function">
    <text evidence="8 9">Component of the 90S pre-ribosome involved in the maturation of rRNAs. Required for early cleavages of the pre-RNAs in the 40S ribosomal subunit maturation pathway.</text>
</comment>
<evidence type="ECO:0000256" key="5">
    <source>
        <dbReference type="ARBA" id="ARBA00023054"/>
    </source>
</evidence>
<evidence type="ECO:0000256" key="3">
    <source>
        <dbReference type="ARBA" id="ARBA00022517"/>
    </source>
</evidence>
<evidence type="ECO:0000256" key="2">
    <source>
        <dbReference type="ARBA" id="ARBA00009418"/>
    </source>
</evidence>
<keyword evidence="12" id="KW-1185">Reference proteome</keyword>
<evidence type="ECO:0000256" key="7">
    <source>
        <dbReference type="ARBA" id="ARBA00023274"/>
    </source>
</evidence>
<dbReference type="STRING" id="675824.A0A1E3QGH0"/>
<gene>
    <name evidence="11" type="ORF">LIPSTDRAFT_469</name>
</gene>
<dbReference type="PANTHER" id="PTHR21738">
    <property type="entry name" value="RIBOSOMAL RNA PROCESSING PROTEIN 36 HOMOLOG"/>
    <property type="match status" value="1"/>
</dbReference>
<evidence type="ECO:0000313" key="12">
    <source>
        <dbReference type="Proteomes" id="UP000094385"/>
    </source>
</evidence>
<evidence type="ECO:0000256" key="1">
    <source>
        <dbReference type="ARBA" id="ARBA00004604"/>
    </source>
</evidence>
<evidence type="ECO:0000256" key="6">
    <source>
        <dbReference type="ARBA" id="ARBA00023242"/>
    </source>
</evidence>
<comment type="subunit">
    <text evidence="9">Associates with 90S and pre-40S pre-ribosomal particles.</text>
</comment>
<name>A0A1E3QGH0_LIPST</name>
<dbReference type="Proteomes" id="UP000094385">
    <property type="component" value="Unassembled WGS sequence"/>
</dbReference>
<keyword evidence="6 9" id="KW-0539">Nucleus</keyword>
<protein>
    <recommendedName>
        <fullName evidence="9">rRNA biogenesis protein RRP36</fullName>
    </recommendedName>
</protein>
<dbReference type="AlphaFoldDB" id="A0A1E3QGH0"/>
<keyword evidence="5" id="KW-0175">Coiled coil</keyword>
<feature type="region of interest" description="Disordered" evidence="10">
    <location>
        <begin position="190"/>
        <end position="216"/>
    </location>
</feature>
<dbReference type="EMBL" id="KV454289">
    <property type="protein sequence ID" value="ODQ76544.1"/>
    <property type="molecule type" value="Genomic_DNA"/>
</dbReference>
<keyword evidence="3 9" id="KW-0690">Ribosome biogenesis</keyword>
<reference evidence="11 12" key="1">
    <citation type="journal article" date="2016" name="Proc. Natl. Acad. Sci. U.S.A.">
        <title>Comparative genomics of biotechnologically important yeasts.</title>
        <authorList>
            <person name="Riley R."/>
            <person name="Haridas S."/>
            <person name="Wolfe K.H."/>
            <person name="Lopes M.R."/>
            <person name="Hittinger C.T."/>
            <person name="Goeker M."/>
            <person name="Salamov A.A."/>
            <person name="Wisecaver J.H."/>
            <person name="Long T.M."/>
            <person name="Calvey C.H."/>
            <person name="Aerts A.L."/>
            <person name="Barry K.W."/>
            <person name="Choi C."/>
            <person name="Clum A."/>
            <person name="Coughlan A.Y."/>
            <person name="Deshpande S."/>
            <person name="Douglass A.P."/>
            <person name="Hanson S.J."/>
            <person name="Klenk H.-P."/>
            <person name="LaButti K.M."/>
            <person name="Lapidus A."/>
            <person name="Lindquist E.A."/>
            <person name="Lipzen A.M."/>
            <person name="Meier-Kolthoff J.P."/>
            <person name="Ohm R.A."/>
            <person name="Otillar R.P."/>
            <person name="Pangilinan J.L."/>
            <person name="Peng Y."/>
            <person name="Rokas A."/>
            <person name="Rosa C.A."/>
            <person name="Scheuner C."/>
            <person name="Sibirny A.A."/>
            <person name="Slot J.C."/>
            <person name="Stielow J.B."/>
            <person name="Sun H."/>
            <person name="Kurtzman C.P."/>
            <person name="Blackwell M."/>
            <person name="Grigoriev I.V."/>
            <person name="Jeffries T.W."/>
        </authorList>
    </citation>
    <scope>NUCLEOTIDE SEQUENCE [LARGE SCALE GENOMIC DNA]</scope>
    <source>
        <strain evidence="11 12">NRRL Y-11557</strain>
    </source>
</reference>
<comment type="similarity">
    <text evidence="2 9">Belongs to the RRP36 family.</text>
</comment>
<evidence type="ECO:0000256" key="10">
    <source>
        <dbReference type="SAM" id="MobiDB-lite"/>
    </source>
</evidence>
<dbReference type="GO" id="GO:0005730">
    <property type="term" value="C:nucleolus"/>
    <property type="evidence" value="ECO:0007669"/>
    <property type="project" value="UniProtKB-SubCell"/>
</dbReference>
<dbReference type="Pfam" id="PF06102">
    <property type="entry name" value="RRP36"/>
    <property type="match status" value="1"/>
</dbReference>
<keyword evidence="7 9" id="KW-0687">Ribonucleoprotein</keyword>
<accession>A0A1E3QGH0</accession>
<evidence type="ECO:0000313" key="11">
    <source>
        <dbReference type="EMBL" id="ODQ76544.1"/>
    </source>
</evidence>
<evidence type="ECO:0000256" key="4">
    <source>
        <dbReference type="ARBA" id="ARBA00022552"/>
    </source>
</evidence>
<keyword evidence="4 9" id="KW-0698">rRNA processing</keyword>
<sequence>MPAKSEFSRSKKPEKLNKRDDEIVRPESTEQRSASEVEQLMRKKRVSKHAPQEVSAKKAVSRFREVIEVPKIVRRDPRFESLSGKFDDAQFRKNYAFLDEYRAAELKNLALRLKKTKDPNEIQNLQREYQSLESKLKASKRKDFERQILNEHEKKEKELVKQGKKPFYLKKADKRRLVLTKKYSEMKKSEVDHAIKRRRKKNISKERKQLPFSRRD</sequence>
<feature type="compositionally biased region" description="Basic and acidic residues" evidence="10">
    <location>
        <begin position="1"/>
        <end position="41"/>
    </location>
</feature>
<dbReference type="GO" id="GO:0000462">
    <property type="term" value="P:maturation of SSU-rRNA from tricistronic rRNA transcript (SSU-rRNA, 5.8S rRNA, LSU-rRNA)"/>
    <property type="evidence" value="ECO:0007669"/>
    <property type="project" value="TreeGrafter"/>
</dbReference>
<dbReference type="InterPro" id="IPR009292">
    <property type="entry name" value="RRP36"/>
</dbReference>
<proteinExistence type="inferred from homology"/>
<comment type="subcellular location">
    <subcellularLocation>
        <location evidence="1 9">Nucleus</location>
        <location evidence="1 9">Nucleolus</location>
    </subcellularLocation>
</comment>
<dbReference type="OrthoDB" id="448446at2759"/>
<evidence type="ECO:0000256" key="8">
    <source>
        <dbReference type="ARBA" id="ARBA00025053"/>
    </source>
</evidence>